<dbReference type="InterPro" id="IPR029016">
    <property type="entry name" value="GAF-like_dom_sf"/>
</dbReference>
<dbReference type="Pfam" id="PF01590">
    <property type="entry name" value="GAF"/>
    <property type="match status" value="1"/>
</dbReference>
<dbReference type="SMART" id="SM00267">
    <property type="entry name" value="GGDEF"/>
    <property type="match status" value="1"/>
</dbReference>
<proteinExistence type="predicted"/>
<dbReference type="EMBL" id="CP092427">
    <property type="protein sequence ID" value="ULP36707.1"/>
    <property type="molecule type" value="Genomic_DNA"/>
</dbReference>
<evidence type="ECO:0000313" key="2">
    <source>
        <dbReference type="EMBL" id="ULP36707.1"/>
    </source>
</evidence>
<reference evidence="2" key="1">
    <citation type="submission" date="2022-08" db="EMBL/GenBank/DDBJ databases">
        <title>Whole genome sequencing of non-tuberculosis mycobacteria type-strains.</title>
        <authorList>
            <person name="Igarashi Y."/>
            <person name="Osugi A."/>
            <person name="Mitarai S."/>
        </authorList>
    </citation>
    <scope>NUCLEOTIDE SEQUENCE</scope>
    <source>
        <strain evidence="2">JCM 16372</strain>
    </source>
</reference>
<protein>
    <submittedName>
        <fullName evidence="2">Sensor domain-containing diguanylate cyclase</fullName>
    </submittedName>
</protein>
<dbReference type="CDD" id="cd01949">
    <property type="entry name" value="GGDEF"/>
    <property type="match status" value="1"/>
</dbReference>
<dbReference type="InterPro" id="IPR029787">
    <property type="entry name" value="Nucleotide_cyclase"/>
</dbReference>
<dbReference type="InterPro" id="IPR000160">
    <property type="entry name" value="GGDEF_dom"/>
</dbReference>
<evidence type="ECO:0000259" key="1">
    <source>
        <dbReference type="PROSITE" id="PS50887"/>
    </source>
</evidence>
<dbReference type="PANTHER" id="PTHR45138:SF24">
    <property type="entry name" value="DIGUANYLATE CYCLASE DGCC-RELATED"/>
    <property type="match status" value="1"/>
</dbReference>
<keyword evidence="3" id="KW-1185">Reference proteome</keyword>
<gene>
    <name evidence="2" type="ORF">MJO55_26650</name>
</gene>
<dbReference type="InterPro" id="IPR050469">
    <property type="entry name" value="Diguanylate_Cyclase"/>
</dbReference>
<dbReference type="RefSeq" id="WP_043413777.1">
    <property type="nucleotide sequence ID" value="NZ_CP092427.2"/>
</dbReference>
<dbReference type="Pfam" id="PF00990">
    <property type="entry name" value="GGDEF"/>
    <property type="match status" value="1"/>
</dbReference>
<feature type="domain" description="GGDEF" evidence="1">
    <location>
        <begin position="222"/>
        <end position="351"/>
    </location>
</feature>
<dbReference type="SUPFAM" id="SSF55781">
    <property type="entry name" value="GAF domain-like"/>
    <property type="match status" value="1"/>
</dbReference>
<dbReference type="InterPro" id="IPR043128">
    <property type="entry name" value="Rev_trsase/Diguanyl_cyclase"/>
</dbReference>
<name>A0ABY3UI29_9MYCO</name>
<dbReference type="NCBIfam" id="TIGR00254">
    <property type="entry name" value="GGDEF"/>
    <property type="match status" value="1"/>
</dbReference>
<dbReference type="SMART" id="SM00065">
    <property type="entry name" value="GAF"/>
    <property type="match status" value="1"/>
</dbReference>
<organism evidence="2 3">
    <name type="scientific">Mycolicibacterium rufum</name>
    <dbReference type="NCBI Taxonomy" id="318424"/>
    <lineage>
        <taxon>Bacteria</taxon>
        <taxon>Bacillati</taxon>
        <taxon>Actinomycetota</taxon>
        <taxon>Actinomycetes</taxon>
        <taxon>Mycobacteriales</taxon>
        <taxon>Mycobacteriaceae</taxon>
        <taxon>Mycolicibacterium</taxon>
    </lineage>
</organism>
<dbReference type="InterPro" id="IPR003018">
    <property type="entry name" value="GAF"/>
</dbReference>
<accession>A0ABY3UI29</accession>
<dbReference type="PANTHER" id="PTHR45138">
    <property type="entry name" value="REGULATORY COMPONENTS OF SENSORY TRANSDUCTION SYSTEM"/>
    <property type="match status" value="1"/>
</dbReference>
<evidence type="ECO:0000313" key="3">
    <source>
        <dbReference type="Proteomes" id="UP001055159"/>
    </source>
</evidence>
<dbReference type="PROSITE" id="PS50887">
    <property type="entry name" value="GGDEF"/>
    <property type="match status" value="1"/>
</dbReference>
<dbReference type="Proteomes" id="UP001055159">
    <property type="component" value="Chromosome"/>
</dbReference>
<dbReference type="SUPFAM" id="SSF55073">
    <property type="entry name" value="Nucleotide cyclase"/>
    <property type="match status" value="1"/>
</dbReference>
<dbReference type="Gene3D" id="3.30.70.270">
    <property type="match status" value="1"/>
</dbReference>
<sequence length="546" mass="58157">MDGDTDDGAAAERLLLSDAAAELPILKALLRISEAVVRADSFDEVLEVVAEQALIALRASSLSISRWEQDRDALRTLINVGDLAPHEVRWPTDEYYPVSAFPLVDDLLRRGRSYMNAIDDPDCPPDSLALLKEVGKECEISVPVMCGDTMWGEIWVTGVGGRRFDRGDVQLLQAIAAHIAVAIGRSELLSTVWGYALQDPLTGIANRRAIEQRFDETDWETSTSVVLLCDLDEFKKINDRDGHPAGDQLLRDVAAVLGRLAGEIDGAIAARLGGDEFCVLLPDATLAAAQVFATDATRMLHEGVDPSVSVCWGAAAATPEVRTGNDLLAAADAALLHAKRQGPARYSAGGPVPVAPAGLEDLDRRSGDRRSADRLAGAVVHALEERPDMTLPAALEFLAGAVAQAVDAAAWAISECAEGGDALRLVSNVASVRKRDAGLTVLVEFGPPLYDMEDFPASARAVTEGSTFLAAVDLEGSDPDEVALLVQLGYRAVLGVGVPDGARGYLLEFYSHDDHQALAGIGPLAQVLATYCVSRLSGSRPSRRRP</sequence>
<dbReference type="Gene3D" id="3.30.450.40">
    <property type="match status" value="1"/>
</dbReference>